<dbReference type="PANTHER" id="PTHR37314:SF4">
    <property type="entry name" value="UPF0700 TRANSMEMBRANE PROTEIN YOAK"/>
    <property type="match status" value="1"/>
</dbReference>
<dbReference type="STRING" id="568872.GA0070624_4544"/>
<feature type="transmembrane region" description="Helical" evidence="1">
    <location>
        <begin position="81"/>
        <end position="102"/>
    </location>
</feature>
<dbReference type="Proteomes" id="UP000199413">
    <property type="component" value="Unassembled WGS sequence"/>
</dbReference>
<keyword evidence="1" id="KW-1133">Transmembrane helix</keyword>
<protein>
    <submittedName>
        <fullName evidence="2">Uncharacterized membrane protein YoaK, UPF0700 family</fullName>
    </submittedName>
</protein>
<gene>
    <name evidence="2" type="ORF">GA0070624_4544</name>
</gene>
<dbReference type="Pfam" id="PF06912">
    <property type="entry name" value="DUF1275"/>
    <property type="match status" value="1"/>
</dbReference>
<proteinExistence type="predicted"/>
<feature type="transmembrane region" description="Helical" evidence="1">
    <location>
        <begin position="46"/>
        <end position="69"/>
    </location>
</feature>
<sequence>MAVVLAVNSGATDAIGFLALGGAFTSVMTGNMVLLGVALAGADGALALHTGAAITCFILGCSLGTRIAGTPRSDDPVWPPAVTRALAVEGVVLAGYAMGWWLSRGHPSGQLQLALLVLNALALGIQSSTVQRFGVAGLSTTYLTGTLTTVIARLTSGHRLRDVTQSVLTLLGLIAGAALGGLLAVRAPVWAPLVQLGSLGIVLAAAVAAIRPAPDPDLVRR</sequence>
<reference evidence="3" key="1">
    <citation type="submission" date="2016-06" db="EMBL/GenBank/DDBJ databases">
        <authorList>
            <person name="Varghese N."/>
            <person name="Submissions Spin"/>
        </authorList>
    </citation>
    <scope>NUCLEOTIDE SEQUENCE [LARGE SCALE GENOMIC DNA]</scope>
    <source>
        <strain evidence="3">DSM 45431</strain>
    </source>
</reference>
<keyword evidence="3" id="KW-1185">Reference proteome</keyword>
<keyword evidence="1" id="KW-0472">Membrane</keyword>
<evidence type="ECO:0000256" key="1">
    <source>
        <dbReference type="SAM" id="Phobius"/>
    </source>
</evidence>
<organism evidence="2 3">
    <name type="scientific">Micromonospora rhizosphaerae</name>
    <dbReference type="NCBI Taxonomy" id="568872"/>
    <lineage>
        <taxon>Bacteria</taxon>
        <taxon>Bacillati</taxon>
        <taxon>Actinomycetota</taxon>
        <taxon>Actinomycetes</taxon>
        <taxon>Micromonosporales</taxon>
        <taxon>Micromonosporaceae</taxon>
        <taxon>Micromonospora</taxon>
    </lineage>
</organism>
<feature type="transmembrane region" description="Helical" evidence="1">
    <location>
        <begin position="15"/>
        <end position="39"/>
    </location>
</feature>
<feature type="transmembrane region" description="Helical" evidence="1">
    <location>
        <begin position="193"/>
        <end position="213"/>
    </location>
</feature>
<name>A0A1C6ST62_9ACTN</name>
<accession>A0A1C6ST62</accession>
<keyword evidence="1" id="KW-0812">Transmembrane</keyword>
<dbReference type="PANTHER" id="PTHR37314">
    <property type="entry name" value="SLR0142 PROTEIN"/>
    <property type="match status" value="1"/>
</dbReference>
<evidence type="ECO:0000313" key="3">
    <source>
        <dbReference type="Proteomes" id="UP000199413"/>
    </source>
</evidence>
<evidence type="ECO:0000313" key="2">
    <source>
        <dbReference type="EMBL" id="SCL32700.1"/>
    </source>
</evidence>
<dbReference type="AlphaFoldDB" id="A0A1C6ST62"/>
<feature type="transmembrane region" description="Helical" evidence="1">
    <location>
        <begin position="167"/>
        <end position="187"/>
    </location>
</feature>
<dbReference type="InterPro" id="IPR010699">
    <property type="entry name" value="DUF1275"/>
</dbReference>
<dbReference type="EMBL" id="FMHV01000002">
    <property type="protein sequence ID" value="SCL32700.1"/>
    <property type="molecule type" value="Genomic_DNA"/>
</dbReference>